<dbReference type="STRING" id="1028.SAMN05661096_01483"/>
<dbReference type="Proteomes" id="UP000193804">
    <property type="component" value="Unassembled WGS sequence"/>
</dbReference>
<reference evidence="2" key="1">
    <citation type="submission" date="2017-04" db="EMBL/GenBank/DDBJ databases">
        <authorList>
            <person name="Varghese N."/>
            <person name="Submissions S."/>
        </authorList>
    </citation>
    <scope>NUCLEOTIDE SEQUENCE [LARGE SCALE GENOMIC DNA]</scope>
    <source>
        <strain evidence="2">DSM 4125</strain>
    </source>
</reference>
<gene>
    <name evidence="1" type="ORF">SAMN05661096_01483</name>
</gene>
<keyword evidence="2" id="KW-1185">Reference proteome</keyword>
<accession>A0A1X7JCA4</accession>
<protein>
    <submittedName>
        <fullName evidence="1">Bacteriocin class II with double-glycine leader peptide</fullName>
    </submittedName>
</protein>
<dbReference type="InterPro" id="IPR019493">
    <property type="entry name" value="Bacteriocin_IIb_lactacin-rel"/>
</dbReference>
<evidence type="ECO:0000313" key="1">
    <source>
        <dbReference type="EMBL" id="SMG24719.1"/>
    </source>
</evidence>
<dbReference type="EMBL" id="FXAW01000002">
    <property type="protein sequence ID" value="SMG24719.1"/>
    <property type="molecule type" value="Genomic_DNA"/>
</dbReference>
<dbReference type="AlphaFoldDB" id="A0A1X7JCA4"/>
<name>A0A1X7JCA4_9BACT</name>
<organism evidence="1 2">
    <name type="scientific">Marivirga sericea</name>
    <dbReference type="NCBI Taxonomy" id="1028"/>
    <lineage>
        <taxon>Bacteria</taxon>
        <taxon>Pseudomonadati</taxon>
        <taxon>Bacteroidota</taxon>
        <taxon>Cytophagia</taxon>
        <taxon>Cytophagales</taxon>
        <taxon>Marivirgaceae</taxon>
        <taxon>Marivirga</taxon>
    </lineage>
</organism>
<sequence length="53" mass="5760">MKKENNILGFTTLNKEELLEIEGGGKVWDFIKENWAAILVGVAIGGVIGSQID</sequence>
<dbReference type="Pfam" id="PF10439">
    <property type="entry name" value="Bacteriocin_IIc"/>
    <property type="match status" value="1"/>
</dbReference>
<proteinExistence type="predicted"/>
<dbReference type="GO" id="GO:0042742">
    <property type="term" value="P:defense response to bacterium"/>
    <property type="evidence" value="ECO:0007669"/>
    <property type="project" value="InterPro"/>
</dbReference>
<evidence type="ECO:0000313" key="2">
    <source>
        <dbReference type="Proteomes" id="UP000193804"/>
    </source>
</evidence>
<dbReference type="RefSeq" id="WP_139827975.1">
    <property type="nucleotide sequence ID" value="NZ_FXAW01000002.1"/>
</dbReference>